<keyword evidence="2" id="KW-1185">Reference proteome</keyword>
<evidence type="ECO:0000313" key="2">
    <source>
        <dbReference type="Proteomes" id="UP000818323"/>
    </source>
</evidence>
<dbReference type="Proteomes" id="UP000818323">
    <property type="component" value="Unassembled WGS sequence"/>
</dbReference>
<evidence type="ECO:0000313" key="1">
    <source>
        <dbReference type="EMBL" id="NBJ23267.1"/>
    </source>
</evidence>
<gene>
    <name evidence="1" type="ORF">GR303_02680</name>
</gene>
<accession>A0ABW9YTW8</accession>
<name>A0ABW9YTW8_9HYPH</name>
<comment type="caution">
    <text evidence="1">The sequence shown here is derived from an EMBL/GenBank/DDBJ whole genome shotgun (WGS) entry which is preliminary data.</text>
</comment>
<organism evidence="1 2">
    <name type="scientific">Microvirga arsenatis</name>
    <dbReference type="NCBI Taxonomy" id="2692265"/>
    <lineage>
        <taxon>Bacteria</taxon>
        <taxon>Pseudomonadati</taxon>
        <taxon>Pseudomonadota</taxon>
        <taxon>Alphaproteobacteria</taxon>
        <taxon>Hyphomicrobiales</taxon>
        <taxon>Methylobacteriaceae</taxon>
        <taxon>Microvirga</taxon>
    </lineage>
</organism>
<reference evidence="1 2" key="1">
    <citation type="submission" date="2020-01" db="EMBL/GenBank/DDBJ databases">
        <title>Microvirga sp. nov., an arsenate reduction bacterium isolated from Tibet hotspring sediments.</title>
        <authorList>
            <person name="Yuan C.-G."/>
        </authorList>
    </citation>
    <scope>NUCLEOTIDE SEQUENCE [LARGE SCALE GENOMIC DNA]</scope>
    <source>
        <strain evidence="1 2">SYSU G3D203</strain>
    </source>
</reference>
<protein>
    <submittedName>
        <fullName evidence="1">Uncharacterized protein</fullName>
    </submittedName>
</protein>
<dbReference type="RefSeq" id="WP_161724401.1">
    <property type="nucleotide sequence ID" value="NZ_JAAAXI010000013.1"/>
</dbReference>
<sequence length="69" mass="8178">MVLKRRLHTKVIDNDTVPEWFRLRAKSLVKQNIRSFRICLENMEECLPDHYIETWQTHVPKAAGTDALD</sequence>
<proteinExistence type="predicted"/>
<dbReference type="EMBL" id="JAAAXJ010000001">
    <property type="protein sequence ID" value="NBJ23267.1"/>
    <property type="molecule type" value="Genomic_DNA"/>
</dbReference>